<dbReference type="Proteomes" id="UP000518266">
    <property type="component" value="Unassembled WGS sequence"/>
</dbReference>
<feature type="transmembrane region" description="Helical" evidence="1">
    <location>
        <begin position="372"/>
        <end position="391"/>
    </location>
</feature>
<protein>
    <submittedName>
        <fullName evidence="2">Uncharacterized protein</fullName>
    </submittedName>
</protein>
<keyword evidence="1" id="KW-1133">Transmembrane helix</keyword>
<organism evidence="2 3">
    <name type="scientific">Dissostichus mawsoni</name>
    <name type="common">Antarctic cod</name>
    <dbReference type="NCBI Taxonomy" id="36200"/>
    <lineage>
        <taxon>Eukaryota</taxon>
        <taxon>Metazoa</taxon>
        <taxon>Chordata</taxon>
        <taxon>Craniata</taxon>
        <taxon>Vertebrata</taxon>
        <taxon>Euteleostomi</taxon>
        <taxon>Actinopterygii</taxon>
        <taxon>Neopterygii</taxon>
        <taxon>Teleostei</taxon>
        <taxon>Neoteleostei</taxon>
        <taxon>Acanthomorphata</taxon>
        <taxon>Eupercaria</taxon>
        <taxon>Perciformes</taxon>
        <taxon>Notothenioidei</taxon>
        <taxon>Nototheniidae</taxon>
        <taxon>Dissostichus</taxon>
    </lineage>
</organism>
<reference evidence="2 3" key="1">
    <citation type="submission" date="2020-03" db="EMBL/GenBank/DDBJ databases">
        <title>Dissostichus mawsoni Genome sequencing and assembly.</title>
        <authorList>
            <person name="Park H."/>
        </authorList>
    </citation>
    <scope>NUCLEOTIDE SEQUENCE [LARGE SCALE GENOMIC DNA]</scope>
    <source>
        <strain evidence="2">DM0001</strain>
        <tissue evidence="2">Muscle</tissue>
    </source>
</reference>
<evidence type="ECO:0000313" key="2">
    <source>
        <dbReference type="EMBL" id="KAF3860413.1"/>
    </source>
</evidence>
<evidence type="ECO:0000256" key="1">
    <source>
        <dbReference type="SAM" id="Phobius"/>
    </source>
</evidence>
<accession>A0A7J5ZFP3</accession>
<feature type="non-terminal residue" evidence="2">
    <location>
        <position position="437"/>
    </location>
</feature>
<feature type="transmembrane region" description="Helical" evidence="1">
    <location>
        <begin position="110"/>
        <end position="130"/>
    </location>
</feature>
<keyword evidence="3" id="KW-1185">Reference proteome</keyword>
<sequence length="437" mass="48529">VPVNSKEQSQGSDSLLSSRQIVHGPEPLSRGHTVIVNAVQSVLSLCSHLTITGLLELVPDALQLLHGLHVGCTDPLEDALLLVQTLLQCVGLALELFLRQCILVVFLDSLLPHHDFLLVLLQLVLFVVYLDTQTGLLGLKLKTKAKWCCVSVRFDNMGETARLYLHVEGEVAGFGLFQITLGVLESHLQTVGLRLHLTQLRLLPLGLHLLVDCLLIPAPGLGLQVAGSSRDDSRLLEQSSIEGYRLDTEREERARVESFDALHDLRLALLATVLLPVDSGVSQLLHHLQQKPIIMGLDMDFSQVAARLLASSFRRWVRSWPWLCASSSIRSSNSCLVESTACISLSSSSMSPLRFLYIFWAFCKDLRAASSFLILCEVFSFALMYCGLFWFNSESFSLWAELPYRCSMDQILQSLHSQVAGLLCQHEADGIHKAHRN</sequence>
<keyword evidence="1" id="KW-0812">Transmembrane</keyword>
<dbReference type="EMBL" id="JAAKFY010000002">
    <property type="protein sequence ID" value="KAF3860413.1"/>
    <property type="molecule type" value="Genomic_DNA"/>
</dbReference>
<dbReference type="AlphaFoldDB" id="A0A7J5ZFP3"/>
<name>A0A7J5ZFP3_DISMA</name>
<keyword evidence="1" id="KW-0472">Membrane</keyword>
<evidence type="ECO:0000313" key="3">
    <source>
        <dbReference type="Proteomes" id="UP000518266"/>
    </source>
</evidence>
<gene>
    <name evidence="2" type="ORF">F7725_000668</name>
</gene>
<proteinExistence type="predicted"/>
<comment type="caution">
    <text evidence="2">The sequence shown here is derived from an EMBL/GenBank/DDBJ whole genome shotgun (WGS) entry which is preliminary data.</text>
</comment>